<feature type="domain" description="AsqO/PenF-like C-terminal" evidence="3">
    <location>
        <begin position="398"/>
        <end position="509"/>
    </location>
</feature>
<evidence type="ECO:0000256" key="1">
    <source>
        <dbReference type="SAM" id="MobiDB-lite"/>
    </source>
</evidence>
<sequence length="512" mass="56446">MQALPRKVAVIHTPYWNESEQKLPEDELEEASIPTIIYFPRSDRKGHISHDSPRRPKRDSQSRVHNGLDERRDQETEENRPEQSPASAFSSPSITCNFNMTDFERFLLSDTGKEAQQSKYSYYTITEPSPDRDSSRRKKRRVDGRKMAEKEIRELARPTMKFSYLKALLPLLALVVGGLTQCPKKVTTYSPILSTGPSDVLFTSCATGADGPRVYPINSTTYDWWYFDAVSDDGEHALTVIFFTSSFVGFSFDLLNPIDPLNVYVFYNNGGGGFSFPIASTSVTIKLDGDGASGDWTGSGASFQGAADLSTYKVTFKKTLLNPSVEGTFTLKSRGPGHYVCGPLGAGQNEKVLPKVGWVNVMPAADAAVDVKINGQNIKFTGNGYHDKNWGDAPFLASLNGWYWGHATFGDYNIVFFDMLDKDDVEKVGGYVLKDGKVVGNTCTTGLRVRPVGTPYPPTLLSTNPTQMTLNMTLDDGSELDALLTVKETQIDIGLYTRWIGSIDGTVVMGAV</sequence>
<dbReference type="Pfam" id="PF24137">
    <property type="entry name" value="DA_N"/>
    <property type="match status" value="1"/>
</dbReference>
<evidence type="ECO:0000313" key="5">
    <source>
        <dbReference type="Proteomes" id="UP000522262"/>
    </source>
</evidence>
<feature type="region of interest" description="Disordered" evidence="1">
    <location>
        <begin position="1"/>
        <end position="93"/>
    </location>
</feature>
<organism evidence="4 5">
    <name type="scientific">Fusarium mexicanum</name>
    <dbReference type="NCBI Taxonomy" id="751941"/>
    <lineage>
        <taxon>Eukaryota</taxon>
        <taxon>Fungi</taxon>
        <taxon>Dikarya</taxon>
        <taxon>Ascomycota</taxon>
        <taxon>Pezizomycotina</taxon>
        <taxon>Sordariomycetes</taxon>
        <taxon>Hypocreomycetidae</taxon>
        <taxon>Hypocreales</taxon>
        <taxon>Nectriaceae</taxon>
        <taxon>Fusarium</taxon>
        <taxon>Fusarium fujikuroi species complex</taxon>
    </lineage>
</organism>
<gene>
    <name evidence="4" type="ORF">FMEXI_4550</name>
</gene>
<feature type="compositionally biased region" description="Polar residues" evidence="1">
    <location>
        <begin position="82"/>
        <end position="93"/>
    </location>
</feature>
<dbReference type="SUPFAM" id="SSF159245">
    <property type="entry name" value="AttH-like"/>
    <property type="match status" value="1"/>
</dbReference>
<feature type="compositionally biased region" description="Basic and acidic residues" evidence="1">
    <location>
        <begin position="41"/>
        <end position="81"/>
    </location>
</feature>
<keyword evidence="5" id="KW-1185">Reference proteome</keyword>
<dbReference type="AlphaFoldDB" id="A0A8H5J4U9"/>
<protein>
    <submittedName>
        <fullName evidence="4">Hydroxyneurosporene synthase</fullName>
    </submittedName>
</protein>
<name>A0A8H5J4U9_9HYPO</name>
<dbReference type="InterPro" id="IPR056402">
    <property type="entry name" value="DA_N"/>
</dbReference>
<feature type="domain" description="Diels-Alderase N-terminal" evidence="2">
    <location>
        <begin position="215"/>
        <end position="390"/>
    </location>
</feature>
<reference evidence="4 5" key="1">
    <citation type="submission" date="2020-05" db="EMBL/GenBank/DDBJ databases">
        <title>Identification and distribution of gene clusters putatively required for synthesis of sphingolipid metabolism inhibitors in phylogenetically diverse species of the filamentous fungus Fusarium.</title>
        <authorList>
            <person name="Kim H.-S."/>
            <person name="Busman M."/>
            <person name="Brown D.W."/>
            <person name="Divon H."/>
            <person name="Uhlig S."/>
            <person name="Proctor R.H."/>
        </authorList>
    </citation>
    <scope>NUCLEOTIDE SEQUENCE [LARGE SCALE GENOMIC DNA]</scope>
    <source>
        <strain evidence="4 5">NRRL 53147</strain>
    </source>
</reference>
<dbReference type="Pfam" id="PF25581">
    <property type="entry name" value="AsqO_C"/>
    <property type="match status" value="1"/>
</dbReference>
<comment type="caution">
    <text evidence="4">The sequence shown here is derived from an EMBL/GenBank/DDBJ whole genome shotgun (WGS) entry which is preliminary data.</text>
</comment>
<feature type="region of interest" description="Disordered" evidence="1">
    <location>
        <begin position="119"/>
        <end position="146"/>
    </location>
</feature>
<evidence type="ECO:0000313" key="4">
    <source>
        <dbReference type="EMBL" id="KAF5548879.1"/>
    </source>
</evidence>
<evidence type="ECO:0000259" key="2">
    <source>
        <dbReference type="Pfam" id="PF24137"/>
    </source>
</evidence>
<accession>A0A8H5J4U9</accession>
<dbReference type="Proteomes" id="UP000522262">
    <property type="component" value="Unassembled WGS sequence"/>
</dbReference>
<proteinExistence type="predicted"/>
<dbReference type="InterPro" id="IPR057722">
    <property type="entry name" value="AsqO/PenF-like_C"/>
</dbReference>
<dbReference type="EMBL" id="JAAOAM010000094">
    <property type="protein sequence ID" value="KAF5548879.1"/>
    <property type="molecule type" value="Genomic_DNA"/>
</dbReference>
<evidence type="ECO:0000259" key="3">
    <source>
        <dbReference type="Pfam" id="PF25581"/>
    </source>
</evidence>